<evidence type="ECO:0000256" key="3">
    <source>
        <dbReference type="ARBA" id="ARBA00022448"/>
    </source>
</evidence>
<keyword evidence="3" id="KW-0813">Transport</keyword>
<dbReference type="PANTHER" id="PTHR30472:SF1">
    <property type="entry name" value="FE(3+) DICITRATE TRANSPORT SYSTEM PERMEASE PROTEIN FECC-RELATED"/>
    <property type="match status" value="1"/>
</dbReference>
<dbReference type="CDD" id="cd06550">
    <property type="entry name" value="TM_ABC_iron-siderophores_like"/>
    <property type="match status" value="1"/>
</dbReference>
<feature type="transmembrane region" description="Helical" evidence="9">
    <location>
        <begin position="320"/>
        <end position="341"/>
    </location>
</feature>
<evidence type="ECO:0000256" key="8">
    <source>
        <dbReference type="SAM" id="MobiDB-lite"/>
    </source>
</evidence>
<evidence type="ECO:0000256" key="7">
    <source>
        <dbReference type="ARBA" id="ARBA00023136"/>
    </source>
</evidence>
<name>A0ABW0AFD7_9ACTN</name>
<dbReference type="InterPro" id="IPR037294">
    <property type="entry name" value="ABC_BtuC-like"/>
</dbReference>
<comment type="caution">
    <text evidence="10">The sequence shown here is derived from an EMBL/GenBank/DDBJ whole genome shotgun (WGS) entry which is preliminary data.</text>
</comment>
<keyword evidence="5 9" id="KW-0812">Transmembrane</keyword>
<evidence type="ECO:0000256" key="5">
    <source>
        <dbReference type="ARBA" id="ARBA00022692"/>
    </source>
</evidence>
<evidence type="ECO:0000256" key="2">
    <source>
        <dbReference type="ARBA" id="ARBA00007935"/>
    </source>
</evidence>
<sequence length="374" mass="37445">MATVPSRDSATGPRSPQDAPGPQKTIGAPRPPGPPAGPSAVRRGAAIRLTGLLVGCAVLLLMIVLSISLGAKSIPFGDVVEGLLDPDGSENAVIVQDYRLTRTLLGIVVGIGLGLSGAVMQALTRNPLADPGLLGIESGASAAVVVAIGGFGITSLLGYVWFAFAGAVVVAVVVYILGTSGRGAASPVRLVLAGTAVNASLIAGITAITFLDDEAFGELRMWAVGTLAGREGAVLGQVAPFLIAGALIALSLSGSLNALALGDEAGKALGARVVRTRVLGVLSITLLCGAATAAIGPVGFVGLIVPHVARLITGPDHRWILAHCVVLAPVLLLGADVLGRLVVRPDELAVGIVTAAIGAPVLVALVRTRKVPQL</sequence>
<feature type="transmembrane region" description="Helical" evidence="9">
    <location>
        <begin position="49"/>
        <end position="71"/>
    </location>
</feature>
<feature type="transmembrane region" description="Helical" evidence="9">
    <location>
        <begin position="190"/>
        <end position="211"/>
    </location>
</feature>
<dbReference type="PANTHER" id="PTHR30472">
    <property type="entry name" value="FERRIC ENTEROBACTIN TRANSPORT SYSTEM PERMEASE PROTEIN"/>
    <property type="match status" value="1"/>
</dbReference>
<dbReference type="Proteomes" id="UP001596160">
    <property type="component" value="Unassembled WGS sequence"/>
</dbReference>
<dbReference type="RefSeq" id="WP_344478399.1">
    <property type="nucleotide sequence ID" value="NZ_JBHSKP010000006.1"/>
</dbReference>
<dbReference type="SUPFAM" id="SSF81345">
    <property type="entry name" value="ABC transporter involved in vitamin B12 uptake, BtuC"/>
    <property type="match status" value="1"/>
</dbReference>
<accession>A0ABW0AFD7</accession>
<protein>
    <submittedName>
        <fullName evidence="10">FecCD family ABC transporter permease</fullName>
    </submittedName>
</protein>
<keyword evidence="6 9" id="KW-1133">Transmembrane helix</keyword>
<organism evidence="10 11">
    <name type="scientific">Streptomyces amakusaensis</name>
    <dbReference type="NCBI Taxonomy" id="67271"/>
    <lineage>
        <taxon>Bacteria</taxon>
        <taxon>Bacillati</taxon>
        <taxon>Actinomycetota</taxon>
        <taxon>Actinomycetes</taxon>
        <taxon>Kitasatosporales</taxon>
        <taxon>Streptomycetaceae</taxon>
        <taxon>Streptomyces</taxon>
    </lineage>
</organism>
<keyword evidence="7 9" id="KW-0472">Membrane</keyword>
<dbReference type="Gene3D" id="1.10.3470.10">
    <property type="entry name" value="ABC transporter involved in vitamin B12 uptake, BtuC"/>
    <property type="match status" value="1"/>
</dbReference>
<dbReference type="InterPro" id="IPR000522">
    <property type="entry name" value="ABC_transptr_permease_BtuC"/>
</dbReference>
<feature type="transmembrane region" description="Helical" evidence="9">
    <location>
        <begin position="159"/>
        <end position="178"/>
    </location>
</feature>
<keyword evidence="4" id="KW-1003">Cell membrane</keyword>
<comment type="subcellular location">
    <subcellularLocation>
        <location evidence="1">Cell membrane</location>
        <topology evidence="1">Multi-pass membrane protein</topology>
    </subcellularLocation>
</comment>
<evidence type="ECO:0000313" key="11">
    <source>
        <dbReference type="Proteomes" id="UP001596160"/>
    </source>
</evidence>
<feature type="compositionally biased region" description="Polar residues" evidence="8">
    <location>
        <begin position="1"/>
        <end position="14"/>
    </location>
</feature>
<proteinExistence type="inferred from homology"/>
<dbReference type="EMBL" id="JBHSKP010000006">
    <property type="protein sequence ID" value="MFC5152373.1"/>
    <property type="molecule type" value="Genomic_DNA"/>
</dbReference>
<evidence type="ECO:0000256" key="6">
    <source>
        <dbReference type="ARBA" id="ARBA00022989"/>
    </source>
</evidence>
<dbReference type="Pfam" id="PF01032">
    <property type="entry name" value="FecCD"/>
    <property type="match status" value="1"/>
</dbReference>
<keyword evidence="11" id="KW-1185">Reference proteome</keyword>
<feature type="transmembrane region" description="Helical" evidence="9">
    <location>
        <begin position="238"/>
        <end position="260"/>
    </location>
</feature>
<reference evidence="11" key="1">
    <citation type="journal article" date="2019" name="Int. J. Syst. Evol. Microbiol.">
        <title>The Global Catalogue of Microorganisms (GCM) 10K type strain sequencing project: providing services to taxonomists for standard genome sequencing and annotation.</title>
        <authorList>
            <consortium name="The Broad Institute Genomics Platform"/>
            <consortium name="The Broad Institute Genome Sequencing Center for Infectious Disease"/>
            <person name="Wu L."/>
            <person name="Ma J."/>
        </authorList>
    </citation>
    <scope>NUCLEOTIDE SEQUENCE [LARGE SCALE GENOMIC DNA]</scope>
    <source>
        <strain evidence="11">PCU 266</strain>
    </source>
</reference>
<evidence type="ECO:0000256" key="4">
    <source>
        <dbReference type="ARBA" id="ARBA00022475"/>
    </source>
</evidence>
<feature type="transmembrane region" description="Helical" evidence="9">
    <location>
        <begin position="103"/>
        <end position="120"/>
    </location>
</feature>
<feature type="transmembrane region" description="Helical" evidence="9">
    <location>
        <begin position="281"/>
        <end position="308"/>
    </location>
</feature>
<feature type="transmembrane region" description="Helical" evidence="9">
    <location>
        <begin position="348"/>
        <end position="366"/>
    </location>
</feature>
<evidence type="ECO:0000256" key="1">
    <source>
        <dbReference type="ARBA" id="ARBA00004651"/>
    </source>
</evidence>
<gene>
    <name evidence="10" type="ORF">ACFPRH_11570</name>
</gene>
<feature type="region of interest" description="Disordered" evidence="8">
    <location>
        <begin position="1"/>
        <end position="40"/>
    </location>
</feature>
<evidence type="ECO:0000313" key="10">
    <source>
        <dbReference type="EMBL" id="MFC5152373.1"/>
    </source>
</evidence>
<feature type="transmembrane region" description="Helical" evidence="9">
    <location>
        <begin position="132"/>
        <end position="153"/>
    </location>
</feature>
<comment type="similarity">
    <text evidence="2">Belongs to the binding-protein-dependent transport system permease family. FecCD subfamily.</text>
</comment>
<evidence type="ECO:0000256" key="9">
    <source>
        <dbReference type="SAM" id="Phobius"/>
    </source>
</evidence>